<dbReference type="Gene3D" id="3.30.70.270">
    <property type="match status" value="1"/>
</dbReference>
<evidence type="ECO:0000256" key="1">
    <source>
        <dbReference type="ARBA" id="ARBA00022801"/>
    </source>
</evidence>
<dbReference type="PaxDb" id="67767-A0A0J7K2G1"/>
<reference evidence="4 5" key="1">
    <citation type="submission" date="2015-04" db="EMBL/GenBank/DDBJ databases">
        <title>Lasius niger genome sequencing.</title>
        <authorList>
            <person name="Konorov E.A."/>
            <person name="Nikitin M.A."/>
            <person name="Kirill M.V."/>
            <person name="Chang P."/>
        </authorList>
    </citation>
    <scope>NUCLEOTIDE SEQUENCE [LARGE SCALE GENOMIC DNA]</scope>
    <source>
        <tissue evidence="4">Whole</tissue>
    </source>
</reference>
<dbReference type="OrthoDB" id="7552912at2759"/>
<dbReference type="AlphaFoldDB" id="A0A0J7K2G1"/>
<dbReference type="GO" id="GO:0071897">
    <property type="term" value="P:DNA biosynthetic process"/>
    <property type="evidence" value="ECO:0007669"/>
    <property type="project" value="UniProtKB-ARBA"/>
</dbReference>
<evidence type="ECO:0000313" key="4">
    <source>
        <dbReference type="EMBL" id="KMQ84502.1"/>
    </source>
</evidence>
<comment type="caution">
    <text evidence="4">The sequence shown here is derived from an EMBL/GenBank/DDBJ whole genome shotgun (WGS) entry which is preliminary data.</text>
</comment>
<dbReference type="EMBL" id="LBMM01016204">
    <property type="protein sequence ID" value="KMQ84502.1"/>
    <property type="molecule type" value="Genomic_DNA"/>
</dbReference>
<evidence type="ECO:0000256" key="2">
    <source>
        <dbReference type="SAM" id="MobiDB-lite"/>
    </source>
</evidence>
<dbReference type="InterPro" id="IPR043128">
    <property type="entry name" value="Rev_trsase/Diguanyl_cyclase"/>
</dbReference>
<dbReference type="Gene3D" id="2.40.70.10">
    <property type="entry name" value="Acid Proteases"/>
    <property type="match status" value="1"/>
</dbReference>
<dbReference type="STRING" id="67767.A0A0J7K2G1"/>
<name>A0A0J7K2G1_LASNI</name>
<evidence type="ECO:0000313" key="5">
    <source>
        <dbReference type="Proteomes" id="UP000036403"/>
    </source>
</evidence>
<evidence type="ECO:0000259" key="3">
    <source>
        <dbReference type="PROSITE" id="PS50175"/>
    </source>
</evidence>
<keyword evidence="1" id="KW-0378">Hydrolase</keyword>
<feature type="domain" description="Peptidase A2" evidence="3">
    <location>
        <begin position="235"/>
        <end position="272"/>
    </location>
</feature>
<dbReference type="InterPro" id="IPR001995">
    <property type="entry name" value="Peptidase_A2_cat"/>
</dbReference>
<dbReference type="InterPro" id="IPR043502">
    <property type="entry name" value="DNA/RNA_pol_sf"/>
</dbReference>
<dbReference type="PANTHER" id="PTHR47331">
    <property type="entry name" value="PHD-TYPE DOMAIN-CONTAINING PROTEIN"/>
    <property type="match status" value="1"/>
</dbReference>
<dbReference type="PROSITE" id="PS50175">
    <property type="entry name" value="ASP_PROT_RETROV"/>
    <property type="match status" value="1"/>
</dbReference>
<dbReference type="Proteomes" id="UP000036403">
    <property type="component" value="Unassembled WGS sequence"/>
</dbReference>
<keyword evidence="5" id="KW-1185">Reference proteome</keyword>
<accession>A0A0J7K2G1</accession>
<dbReference type="Pfam" id="PF05380">
    <property type="entry name" value="Peptidase_A17"/>
    <property type="match status" value="1"/>
</dbReference>
<dbReference type="SUPFAM" id="SSF56672">
    <property type="entry name" value="DNA/RNA polymerases"/>
    <property type="match status" value="1"/>
</dbReference>
<sequence length="866" mass="95883">MKADSVADLRRIFHGVVSTVGALEGIDRPISDGTDLFVHLVVELLDAKTRREWENSLGRSSEPPSYEALREFLQEQLMTQEVLRAVTGEASGKSSEKSSRSARANHAKSRGADSSRSCPLCKKEHFLAFCEQYKKKSAQERREAVNTHQRCWNCLGRHMVGECASNKTCNKCSGRHHTTLHEAFTTATVISLPAAGSSSSPTVHVAKRPPVECASVLLATARVLVMDRSGARHSVRALVDPGSETSLIAESLAQRLRLPRTPTSVTIFGVGGVQAGFSRGRVALTISARSGQFALAVSSLVLPRLSVYSGRAEGEAGSWPHVQGLELADPEFLSQDPIELLLGAEVYASIVLSDLRRGGPLEPIAQNTRLGWILLGAVGAGHAASVVTSSQCIPVEDLAAVVRRFWEWEEPPSIAMPLSASEQECEDHFLRTHSRLADGRYQVRLPIRAELPDLSFTRRAAARMLEVMAKRFERDVDFRDKYSVFMENYLARGHMSRVPENLSASSGPVCYLPHHGVLKGDGTDAKIRVVFNGSSRTAVCTSLNDALHTGPNLLPVLADVVMRWRRHRFVFVADVEKMYRQVMVHPEDRDLQRILWRKTEGNEFRLNTVTYGLACAPYLAIRVLRQLANDEESRFPLGAEALRRDIYMDDVLTGAASLERSTGVPPTKRTILSQTARLFDPLGWLAPIVIRAKLVIQAAWLQRLEWDAPLAVEEAATWTTLEEELPLVEQIRIPRWFRGDPGSLVKIYGFSDASEQAYAAVVYLRVIEGGLPHISLVMAKTRVAPLKRVSLPRLELCAASLLAKLASHVCSTLSLETSPVFLWTDSTVALSWIRGHPAKWTTFVANRVAEIQRLNRDAKWRHVPGR</sequence>
<dbReference type="InterPro" id="IPR008042">
    <property type="entry name" value="Retrotrans_Pao"/>
</dbReference>
<dbReference type="Gene3D" id="3.10.10.10">
    <property type="entry name" value="HIV Type 1 Reverse Transcriptase, subunit A, domain 1"/>
    <property type="match status" value="1"/>
</dbReference>
<protein>
    <submittedName>
        <fullName evidence="4">Gag-pol polyprotein</fullName>
    </submittedName>
</protein>
<proteinExistence type="predicted"/>
<feature type="non-terminal residue" evidence="4">
    <location>
        <position position="866"/>
    </location>
</feature>
<dbReference type="PANTHER" id="PTHR47331:SF5">
    <property type="entry name" value="RIBONUCLEASE H"/>
    <property type="match status" value="1"/>
</dbReference>
<dbReference type="GO" id="GO:0004190">
    <property type="term" value="F:aspartic-type endopeptidase activity"/>
    <property type="evidence" value="ECO:0007669"/>
    <property type="project" value="InterPro"/>
</dbReference>
<organism evidence="4 5">
    <name type="scientific">Lasius niger</name>
    <name type="common">Black garden ant</name>
    <dbReference type="NCBI Taxonomy" id="67767"/>
    <lineage>
        <taxon>Eukaryota</taxon>
        <taxon>Metazoa</taxon>
        <taxon>Ecdysozoa</taxon>
        <taxon>Arthropoda</taxon>
        <taxon>Hexapoda</taxon>
        <taxon>Insecta</taxon>
        <taxon>Pterygota</taxon>
        <taxon>Neoptera</taxon>
        <taxon>Endopterygota</taxon>
        <taxon>Hymenoptera</taxon>
        <taxon>Apocrita</taxon>
        <taxon>Aculeata</taxon>
        <taxon>Formicoidea</taxon>
        <taxon>Formicidae</taxon>
        <taxon>Formicinae</taxon>
        <taxon>Lasius</taxon>
        <taxon>Lasius</taxon>
    </lineage>
</organism>
<dbReference type="GO" id="GO:0006508">
    <property type="term" value="P:proteolysis"/>
    <property type="evidence" value="ECO:0007669"/>
    <property type="project" value="InterPro"/>
</dbReference>
<dbReference type="CDD" id="cd00303">
    <property type="entry name" value="retropepsin_like"/>
    <property type="match status" value="1"/>
</dbReference>
<gene>
    <name evidence="4" type="ORF">RF55_17634</name>
</gene>
<feature type="region of interest" description="Disordered" evidence="2">
    <location>
        <begin position="87"/>
        <end position="117"/>
    </location>
</feature>
<dbReference type="InterPro" id="IPR021109">
    <property type="entry name" value="Peptidase_aspartic_dom_sf"/>
</dbReference>